<dbReference type="PRINTS" id="PR00039">
    <property type="entry name" value="HTHLYSR"/>
</dbReference>
<dbReference type="PANTHER" id="PTHR30126">
    <property type="entry name" value="HTH-TYPE TRANSCRIPTIONAL REGULATOR"/>
    <property type="match status" value="1"/>
</dbReference>
<evidence type="ECO:0000256" key="1">
    <source>
        <dbReference type="ARBA" id="ARBA00009437"/>
    </source>
</evidence>
<accession>W8KT84</accession>
<dbReference type="RefSeq" id="WP_025281176.1">
    <property type="nucleotide sequence ID" value="NZ_CP007268.1"/>
</dbReference>
<evidence type="ECO:0000256" key="4">
    <source>
        <dbReference type="ARBA" id="ARBA00023163"/>
    </source>
</evidence>
<evidence type="ECO:0000313" key="6">
    <source>
        <dbReference type="EMBL" id="AHK78781.1"/>
    </source>
</evidence>
<dbReference type="OrthoDB" id="9803735at2"/>
<dbReference type="PROSITE" id="PS50931">
    <property type="entry name" value="HTH_LYSR"/>
    <property type="match status" value="1"/>
</dbReference>
<dbReference type="GO" id="GO:0003700">
    <property type="term" value="F:DNA-binding transcription factor activity"/>
    <property type="evidence" value="ECO:0007669"/>
    <property type="project" value="InterPro"/>
</dbReference>
<dbReference type="InterPro" id="IPR036388">
    <property type="entry name" value="WH-like_DNA-bd_sf"/>
</dbReference>
<dbReference type="KEGG" id="hhc:M911_05915"/>
<dbReference type="SUPFAM" id="SSF46785">
    <property type="entry name" value="Winged helix' DNA-binding domain"/>
    <property type="match status" value="1"/>
</dbReference>
<evidence type="ECO:0000313" key="7">
    <source>
        <dbReference type="Proteomes" id="UP000019442"/>
    </source>
</evidence>
<reference evidence="7" key="2">
    <citation type="submission" date="2014-02" db="EMBL/GenBank/DDBJ databases">
        <title>Draft Genome Sequence of extremely halophilic bacteria Halorhodospira halochloris.</title>
        <authorList>
            <person name="Singh K.S."/>
        </authorList>
    </citation>
    <scope>NUCLEOTIDE SEQUENCE [LARGE SCALE GENOMIC DNA]</scope>
    <source>
        <strain evidence="7">A</strain>
    </source>
</reference>
<dbReference type="FunFam" id="1.10.10.10:FF:000001">
    <property type="entry name" value="LysR family transcriptional regulator"/>
    <property type="match status" value="1"/>
</dbReference>
<proteinExistence type="inferred from homology"/>
<sequence>MLPENLKAFLAVANTGSFSEAAQTLHLTQPAVSKRVAALESELGQPLFDRIGRRISVTEAGRVLLPRARLILEDLAETRRLLDNLSDRVEGPLILATSHHVGLRRLPPVLEAFARRYPAVELDIRFMESEEACRAAELGQVDLAVVTLPEQPSPLLTWQRIWDDPLAAMVAKDHPLASRTCIPEDLNGYPAILPPEGTFTRRLVNAAFSTQDITPTRVLETHYLETLQMMISIGLGWGVLPLSMGAELHHLELPGLTMHRELGWVTHRDRTRSNAASVLLAMLEGADAPSDPA</sequence>
<evidence type="ECO:0000259" key="5">
    <source>
        <dbReference type="PROSITE" id="PS50931"/>
    </source>
</evidence>
<dbReference type="GO" id="GO:0000976">
    <property type="term" value="F:transcription cis-regulatory region binding"/>
    <property type="evidence" value="ECO:0007669"/>
    <property type="project" value="TreeGrafter"/>
</dbReference>
<comment type="similarity">
    <text evidence="1">Belongs to the LysR transcriptional regulatory family.</text>
</comment>
<dbReference type="EMBL" id="CP007268">
    <property type="protein sequence ID" value="AHK78781.1"/>
    <property type="molecule type" value="Genomic_DNA"/>
</dbReference>
<keyword evidence="7" id="KW-1185">Reference proteome</keyword>
<dbReference type="PATRIC" id="fig|1354791.3.peg.1617"/>
<dbReference type="Gene3D" id="3.40.190.290">
    <property type="match status" value="1"/>
</dbReference>
<keyword evidence="3" id="KW-0238">DNA-binding</keyword>
<dbReference type="PANTHER" id="PTHR30126:SF81">
    <property type="entry name" value="HTH-TYPE TRANSCRIPTIONAL REGULATOR ILVY"/>
    <property type="match status" value="1"/>
</dbReference>
<dbReference type="SUPFAM" id="SSF53850">
    <property type="entry name" value="Periplasmic binding protein-like II"/>
    <property type="match status" value="1"/>
</dbReference>
<evidence type="ECO:0000256" key="2">
    <source>
        <dbReference type="ARBA" id="ARBA00023015"/>
    </source>
</evidence>
<dbReference type="CDD" id="cd05466">
    <property type="entry name" value="PBP2_LTTR_substrate"/>
    <property type="match status" value="1"/>
</dbReference>
<dbReference type="InterPro" id="IPR036390">
    <property type="entry name" value="WH_DNA-bd_sf"/>
</dbReference>
<feature type="domain" description="HTH lysR-type" evidence="5">
    <location>
        <begin position="1"/>
        <end position="58"/>
    </location>
</feature>
<evidence type="ECO:0000256" key="3">
    <source>
        <dbReference type="ARBA" id="ARBA00023125"/>
    </source>
</evidence>
<dbReference type="Pfam" id="PF03466">
    <property type="entry name" value="LysR_substrate"/>
    <property type="match status" value="1"/>
</dbReference>
<protein>
    <submittedName>
        <fullName evidence="6">LysR family transcriptional regulator</fullName>
    </submittedName>
</protein>
<dbReference type="Pfam" id="PF00126">
    <property type="entry name" value="HTH_1"/>
    <property type="match status" value="1"/>
</dbReference>
<reference evidence="6 7" key="1">
    <citation type="journal article" date="2014" name="J Genomics">
        <title>Draft Genome Sequence of the Extremely Halophilic Phototrophic Purple Sulfur Bacterium Halorhodospira halochloris.</title>
        <authorList>
            <person name="Singh K.S."/>
            <person name="Kirksey J."/>
            <person name="Hoff W.D."/>
            <person name="Deole R."/>
        </authorList>
    </citation>
    <scope>NUCLEOTIDE SEQUENCE [LARGE SCALE GENOMIC DNA]</scope>
    <source>
        <strain evidence="6 7">A</strain>
    </source>
</reference>
<dbReference type="InterPro" id="IPR000847">
    <property type="entry name" value="LysR_HTH_N"/>
</dbReference>
<dbReference type="Proteomes" id="UP000019442">
    <property type="component" value="Chromosome"/>
</dbReference>
<organism evidence="6 7">
    <name type="scientific">Ectothiorhodospira haloalkaliphila</name>
    <dbReference type="NCBI Taxonomy" id="421628"/>
    <lineage>
        <taxon>Bacteria</taxon>
        <taxon>Pseudomonadati</taxon>
        <taxon>Pseudomonadota</taxon>
        <taxon>Gammaproteobacteria</taxon>
        <taxon>Chromatiales</taxon>
        <taxon>Ectothiorhodospiraceae</taxon>
        <taxon>Ectothiorhodospira</taxon>
    </lineage>
</organism>
<dbReference type="HOGENOM" id="CLU_039613_6_1_6"/>
<name>W8KT84_9GAMM</name>
<dbReference type="Gene3D" id="1.10.10.10">
    <property type="entry name" value="Winged helix-like DNA-binding domain superfamily/Winged helix DNA-binding domain"/>
    <property type="match status" value="1"/>
</dbReference>
<gene>
    <name evidence="6" type="ORF">M911_05915</name>
</gene>
<dbReference type="InterPro" id="IPR005119">
    <property type="entry name" value="LysR_subst-bd"/>
</dbReference>
<keyword evidence="4" id="KW-0804">Transcription</keyword>
<keyword evidence="2" id="KW-0805">Transcription regulation</keyword>
<dbReference type="AlphaFoldDB" id="W8KT84"/>